<keyword evidence="3" id="KW-1185">Reference proteome</keyword>
<dbReference type="GO" id="GO:0003700">
    <property type="term" value="F:DNA-binding transcription factor activity"/>
    <property type="evidence" value="ECO:0007669"/>
    <property type="project" value="InterPro"/>
</dbReference>
<comment type="caution">
    <text evidence="2">The sequence shown here is derived from an EMBL/GenBank/DDBJ whole genome shotgun (WGS) entry which is preliminary data.</text>
</comment>
<keyword evidence="1" id="KW-0539">Nucleus</keyword>
<reference evidence="2" key="1">
    <citation type="journal article" date="2020" name="Stud. Mycol.">
        <title>101 Dothideomycetes genomes: a test case for predicting lifestyles and emergence of pathogens.</title>
        <authorList>
            <person name="Haridas S."/>
            <person name="Albert R."/>
            <person name="Binder M."/>
            <person name="Bloem J."/>
            <person name="Labutti K."/>
            <person name="Salamov A."/>
            <person name="Andreopoulos B."/>
            <person name="Baker S."/>
            <person name="Barry K."/>
            <person name="Bills G."/>
            <person name="Bluhm B."/>
            <person name="Cannon C."/>
            <person name="Castanera R."/>
            <person name="Culley D."/>
            <person name="Daum C."/>
            <person name="Ezra D."/>
            <person name="Gonzalez J."/>
            <person name="Henrissat B."/>
            <person name="Kuo A."/>
            <person name="Liang C."/>
            <person name="Lipzen A."/>
            <person name="Lutzoni F."/>
            <person name="Magnuson J."/>
            <person name="Mondo S."/>
            <person name="Nolan M."/>
            <person name="Ohm R."/>
            <person name="Pangilinan J."/>
            <person name="Park H.-J."/>
            <person name="Ramirez L."/>
            <person name="Alfaro M."/>
            <person name="Sun H."/>
            <person name="Tritt A."/>
            <person name="Yoshinaga Y."/>
            <person name="Zwiers L.-H."/>
            <person name="Turgeon B."/>
            <person name="Goodwin S."/>
            <person name="Spatafora J."/>
            <person name="Crous P."/>
            <person name="Grigoriev I."/>
        </authorList>
    </citation>
    <scope>NUCLEOTIDE SEQUENCE</scope>
    <source>
        <strain evidence="2">CBS 690.94</strain>
    </source>
</reference>
<dbReference type="Proteomes" id="UP000799764">
    <property type="component" value="Unassembled WGS sequence"/>
</dbReference>
<dbReference type="AlphaFoldDB" id="A0A9P4PMH4"/>
<evidence type="ECO:0000256" key="1">
    <source>
        <dbReference type="ARBA" id="ARBA00023242"/>
    </source>
</evidence>
<name>A0A9P4PMH4_9PLEO</name>
<dbReference type="EMBL" id="MU001497">
    <property type="protein sequence ID" value="KAF2446717.1"/>
    <property type="molecule type" value="Genomic_DNA"/>
</dbReference>
<gene>
    <name evidence="2" type="ORF">P171DRAFT_238024</name>
</gene>
<dbReference type="OrthoDB" id="3862662at2759"/>
<dbReference type="CDD" id="cd12148">
    <property type="entry name" value="fungal_TF_MHR"/>
    <property type="match status" value="1"/>
</dbReference>
<dbReference type="PANTHER" id="PTHR46910:SF11">
    <property type="entry name" value="ZN(2)-C6 FUNGAL-TYPE DOMAIN-CONTAINING PROTEIN"/>
    <property type="match status" value="1"/>
</dbReference>
<sequence>MYLLTRLRNNKACCYDYGGTPDSLSLTQTTESPVTYSPLHIASTASIGSLHDSRVLDATIAREVVQIIDATRRSIDDISARYFNGIHLWVPFLCPDRFSKDLFQFHAVSTAEFSLLLLCMCLATYDPPEDLPPPVDHNALYFHAKTLFTQIQVLRKPSTHLIQAGLLISVYEYAHGRPGVALASTDLCARMAYRIGINKKHTSLGWSEEWNTWWAIVIFERIFYCESTLADIPLVTVAPDETALLPHEVGDCDREPDLNPGFRIAPVSQAGVGCLGRAAQAAHLLGRVIQTIKTISFTTADRIANLIYLDGELQRLLSVTLNKCHGLRGGYCGAVGAAIRALSMLHRHILHLEATTIDSKWRNHSQAALDTVAQMIVDISRSHRDIPYSKIDIISPASSYLIRHALQHIYVKRYTDSKAWFDDSDALRESLAKLDRRWSFEMGTFSKTEMTSSVTSIDVHS</sequence>
<dbReference type="PANTHER" id="PTHR46910">
    <property type="entry name" value="TRANSCRIPTION FACTOR PDR1"/>
    <property type="match status" value="1"/>
</dbReference>
<evidence type="ECO:0008006" key="4">
    <source>
        <dbReference type="Google" id="ProtNLM"/>
    </source>
</evidence>
<dbReference type="InterPro" id="IPR050987">
    <property type="entry name" value="AtrR-like"/>
</dbReference>
<proteinExistence type="predicted"/>
<accession>A0A9P4PMH4</accession>
<evidence type="ECO:0000313" key="3">
    <source>
        <dbReference type="Proteomes" id="UP000799764"/>
    </source>
</evidence>
<protein>
    <recommendedName>
        <fullName evidence="4">Transcription factor domain-containing protein</fullName>
    </recommendedName>
</protein>
<organism evidence="2 3">
    <name type="scientific">Karstenula rhodostoma CBS 690.94</name>
    <dbReference type="NCBI Taxonomy" id="1392251"/>
    <lineage>
        <taxon>Eukaryota</taxon>
        <taxon>Fungi</taxon>
        <taxon>Dikarya</taxon>
        <taxon>Ascomycota</taxon>
        <taxon>Pezizomycotina</taxon>
        <taxon>Dothideomycetes</taxon>
        <taxon>Pleosporomycetidae</taxon>
        <taxon>Pleosporales</taxon>
        <taxon>Massarineae</taxon>
        <taxon>Didymosphaeriaceae</taxon>
        <taxon>Karstenula</taxon>
    </lineage>
</organism>
<evidence type="ECO:0000313" key="2">
    <source>
        <dbReference type="EMBL" id="KAF2446717.1"/>
    </source>
</evidence>